<dbReference type="GO" id="GO:0050619">
    <property type="term" value="F:phytochromobilin:ferredoxin oxidoreductase activity"/>
    <property type="evidence" value="ECO:0007669"/>
    <property type="project" value="EnsemblPlants"/>
</dbReference>
<dbReference type="HOGENOM" id="CLU_056846_0_0_1"/>
<keyword evidence="2" id="KW-0560">Oxidoreductase</keyword>
<dbReference type="Proteomes" id="UP000017836">
    <property type="component" value="Unassembled WGS sequence"/>
</dbReference>
<dbReference type="Gramene" id="ERN05076">
    <property type="protein sequence ID" value="ERN05076"/>
    <property type="gene ID" value="AMTR_s00053p00125320"/>
</dbReference>
<dbReference type="GO" id="GO:0050897">
    <property type="term" value="F:cobalt ion binding"/>
    <property type="evidence" value="ECO:0007669"/>
    <property type="project" value="InterPro"/>
</dbReference>
<dbReference type="OMA" id="FYDANQY"/>
<dbReference type="GO" id="GO:0009507">
    <property type="term" value="C:chloroplast"/>
    <property type="evidence" value="ECO:0007669"/>
    <property type="project" value="EnsemblPlants"/>
</dbReference>
<protein>
    <recommendedName>
        <fullName evidence="5">Phytochromobilin:ferredoxin oxidoreductase</fullName>
    </recommendedName>
</protein>
<reference evidence="4" key="1">
    <citation type="journal article" date="2013" name="Science">
        <title>The Amborella genome and the evolution of flowering plants.</title>
        <authorList>
            <consortium name="Amborella Genome Project"/>
        </authorList>
    </citation>
    <scope>NUCLEOTIDE SEQUENCE [LARGE SCALE GENOMIC DNA]</scope>
</reference>
<proteinExistence type="inferred from homology"/>
<dbReference type="STRING" id="13333.W1PBU0"/>
<keyword evidence="4" id="KW-1185">Reference proteome</keyword>
<evidence type="ECO:0000313" key="4">
    <source>
        <dbReference type="Proteomes" id="UP000017836"/>
    </source>
</evidence>
<evidence type="ECO:0000256" key="2">
    <source>
        <dbReference type="ARBA" id="ARBA00023002"/>
    </source>
</evidence>
<sequence>MTPYWQEHYRHLKAIDGKTKLQTLAFQSSKIRLYRGLIIEGDNAMQVLDFALFPEPEYDVPIFCASFFTASNTNVVVLDLNPLHDVIDTEDYKAKYYKNLMPLGQKYAELLPWGSKITGESLGFFSPIVIWSKFCSDQHLHDILFAAFKEYFKAWLQLMDQAKVETNASQLHRNCEAQHKYLIWRAEKDPGHQLLKKLLGESLAQDLVWNFLFNGVNTLGSKSFLDYFPEYRCVDGSISKKRSIIGKSFENRPWDAKGNFIGANIR</sequence>
<dbReference type="InterPro" id="IPR009249">
    <property type="entry name" value="Ferredoxin-dep_bilin_Rdtase"/>
</dbReference>
<dbReference type="eggNOG" id="ENOG502QXET">
    <property type="taxonomic scope" value="Eukaryota"/>
</dbReference>
<evidence type="ECO:0008006" key="5">
    <source>
        <dbReference type="Google" id="ProtNLM"/>
    </source>
</evidence>
<dbReference type="AlphaFoldDB" id="W1PBU0"/>
<evidence type="ECO:0000256" key="1">
    <source>
        <dbReference type="ARBA" id="ARBA00006908"/>
    </source>
</evidence>
<dbReference type="Pfam" id="PF05996">
    <property type="entry name" value="Fe_bilin_red"/>
    <property type="match status" value="1"/>
</dbReference>
<comment type="similarity">
    <text evidence="1">Belongs to the HY2 family.</text>
</comment>
<dbReference type="GO" id="GO:0010024">
    <property type="term" value="P:phytochromobilin biosynthetic process"/>
    <property type="evidence" value="ECO:0007669"/>
    <property type="project" value="InterPro"/>
</dbReference>
<accession>W1PBU0</accession>
<name>W1PBU0_AMBTC</name>
<organism evidence="3 4">
    <name type="scientific">Amborella trichopoda</name>
    <dbReference type="NCBI Taxonomy" id="13333"/>
    <lineage>
        <taxon>Eukaryota</taxon>
        <taxon>Viridiplantae</taxon>
        <taxon>Streptophyta</taxon>
        <taxon>Embryophyta</taxon>
        <taxon>Tracheophyta</taxon>
        <taxon>Spermatophyta</taxon>
        <taxon>Magnoliopsida</taxon>
        <taxon>Amborellales</taxon>
        <taxon>Amborellaceae</taxon>
        <taxon>Amborella</taxon>
    </lineage>
</organism>
<dbReference type="PANTHER" id="PTHR34557">
    <property type="entry name" value="PHYTOCHROMOBILIN:FERREDOXIN OXIDOREDUCTASE, CHLOROPLASTIC"/>
    <property type="match status" value="1"/>
</dbReference>
<dbReference type="GO" id="GO:0010019">
    <property type="term" value="P:chloroplast-nucleus signaling pathway"/>
    <property type="evidence" value="ECO:0007669"/>
    <property type="project" value="EnsemblPlants"/>
</dbReference>
<evidence type="ECO:0000313" key="3">
    <source>
        <dbReference type="EMBL" id="ERN05076.1"/>
    </source>
</evidence>
<dbReference type="Gene3D" id="3.40.1500.20">
    <property type="match status" value="1"/>
</dbReference>
<dbReference type="PANTHER" id="PTHR34557:SF1">
    <property type="entry name" value="PHYTOCHROMOBILIN:FERREDOXIN OXIDOREDUCTASE, CHLOROPLASTIC"/>
    <property type="match status" value="1"/>
</dbReference>
<gene>
    <name evidence="3" type="ORF">AMTR_s00053p00125320</name>
</gene>
<dbReference type="EMBL" id="KI394012">
    <property type="protein sequence ID" value="ERN05076.1"/>
    <property type="molecule type" value="Genomic_DNA"/>
</dbReference>